<evidence type="ECO:0000256" key="5">
    <source>
        <dbReference type="SAM" id="Phobius"/>
    </source>
</evidence>
<feature type="transmembrane region" description="Helical" evidence="5">
    <location>
        <begin position="76"/>
        <end position="101"/>
    </location>
</feature>
<feature type="transmembrane region" description="Helical" evidence="5">
    <location>
        <begin position="137"/>
        <end position="156"/>
    </location>
</feature>
<dbReference type="Pfam" id="PF10317">
    <property type="entry name" value="7TM_GPCR_Srd"/>
    <property type="match status" value="1"/>
</dbReference>
<dbReference type="InterPro" id="IPR019421">
    <property type="entry name" value="7TM_GPCR_serpentine_rcpt_Srd"/>
</dbReference>
<dbReference type="InterPro" id="IPR017452">
    <property type="entry name" value="GPCR_Rhodpsn_7TM"/>
</dbReference>
<name>A0A914XC93_9BILA</name>
<evidence type="ECO:0000256" key="4">
    <source>
        <dbReference type="ARBA" id="ARBA00023136"/>
    </source>
</evidence>
<proteinExistence type="predicted"/>
<keyword evidence="7" id="KW-1185">Reference proteome</keyword>
<sequence length="210" mass="24234">MLLPGCLAVCRYAGISNERELDSPYLLRALKKRKGIYILNIAFWMYGLLYTLPFVATDKFGLDAIGCCGITEISSVFLWVYYLVNVVFFLFLAYVVSFVFYRKIGRWVKETSSASTLLPHTRDTLKVTRNLQRMIKWMLLVPVVFYYPALGVQAALRLSPGIVDLHTARLFMITVPLPHIMDPIITLIFVKCYRSAFFDKMYWLLSKLNS</sequence>
<keyword evidence="2 5" id="KW-0812">Transmembrane</keyword>
<evidence type="ECO:0000313" key="7">
    <source>
        <dbReference type="Proteomes" id="UP000887566"/>
    </source>
</evidence>
<feature type="transmembrane region" description="Helical" evidence="5">
    <location>
        <begin position="168"/>
        <end position="190"/>
    </location>
</feature>
<feature type="domain" description="G-protein coupled receptors family 1 profile" evidence="6">
    <location>
        <begin position="1"/>
        <end position="186"/>
    </location>
</feature>
<dbReference type="Proteomes" id="UP000887566">
    <property type="component" value="Unplaced"/>
</dbReference>
<keyword evidence="3 5" id="KW-1133">Transmembrane helix</keyword>
<feature type="transmembrane region" description="Helical" evidence="5">
    <location>
        <begin position="36"/>
        <end position="56"/>
    </location>
</feature>
<dbReference type="GO" id="GO:0016020">
    <property type="term" value="C:membrane"/>
    <property type="evidence" value="ECO:0007669"/>
    <property type="project" value="UniProtKB-SubCell"/>
</dbReference>
<keyword evidence="4 5" id="KW-0472">Membrane</keyword>
<protein>
    <submittedName>
        <fullName evidence="8">G-protein coupled receptors family 1 profile domain-containing protein</fullName>
    </submittedName>
</protein>
<evidence type="ECO:0000313" key="8">
    <source>
        <dbReference type="WBParaSite" id="PSAMB.scaffold780size41451.g8731.t1"/>
    </source>
</evidence>
<reference evidence="8" key="1">
    <citation type="submission" date="2022-11" db="UniProtKB">
        <authorList>
            <consortium name="WormBaseParasite"/>
        </authorList>
    </citation>
    <scope>IDENTIFICATION</scope>
</reference>
<accession>A0A914XC93</accession>
<evidence type="ECO:0000256" key="3">
    <source>
        <dbReference type="ARBA" id="ARBA00022989"/>
    </source>
</evidence>
<organism evidence="7 8">
    <name type="scientific">Plectus sambesii</name>
    <dbReference type="NCBI Taxonomy" id="2011161"/>
    <lineage>
        <taxon>Eukaryota</taxon>
        <taxon>Metazoa</taxon>
        <taxon>Ecdysozoa</taxon>
        <taxon>Nematoda</taxon>
        <taxon>Chromadorea</taxon>
        <taxon>Plectida</taxon>
        <taxon>Plectina</taxon>
        <taxon>Plectoidea</taxon>
        <taxon>Plectidae</taxon>
        <taxon>Plectus</taxon>
    </lineage>
</organism>
<dbReference type="Gene3D" id="1.20.1070.10">
    <property type="entry name" value="Rhodopsin 7-helix transmembrane proteins"/>
    <property type="match status" value="1"/>
</dbReference>
<dbReference type="WBParaSite" id="PSAMB.scaffold780size41451.g8731.t1">
    <property type="protein sequence ID" value="PSAMB.scaffold780size41451.g8731.t1"/>
    <property type="gene ID" value="PSAMB.scaffold780size41451.g8731"/>
</dbReference>
<evidence type="ECO:0000256" key="2">
    <source>
        <dbReference type="ARBA" id="ARBA00022692"/>
    </source>
</evidence>
<evidence type="ECO:0000259" key="6">
    <source>
        <dbReference type="PROSITE" id="PS50262"/>
    </source>
</evidence>
<dbReference type="PROSITE" id="PS50262">
    <property type="entry name" value="G_PROTEIN_RECEP_F1_2"/>
    <property type="match status" value="1"/>
</dbReference>
<dbReference type="AlphaFoldDB" id="A0A914XC93"/>
<dbReference type="SUPFAM" id="SSF81321">
    <property type="entry name" value="Family A G protein-coupled receptor-like"/>
    <property type="match status" value="1"/>
</dbReference>
<comment type="subcellular location">
    <subcellularLocation>
        <location evidence="1">Membrane</location>
    </subcellularLocation>
</comment>
<evidence type="ECO:0000256" key="1">
    <source>
        <dbReference type="ARBA" id="ARBA00004370"/>
    </source>
</evidence>